<dbReference type="CDD" id="cd07176">
    <property type="entry name" value="terB"/>
    <property type="match status" value="1"/>
</dbReference>
<reference evidence="1" key="1">
    <citation type="journal article" date="2021" name="Front. Microbiol.">
        <title>Comprehensive Comparative Genomics and Phenotyping of Methylobacterium Species.</title>
        <authorList>
            <person name="Alessa O."/>
            <person name="Ogura Y."/>
            <person name="Fujitani Y."/>
            <person name="Takami H."/>
            <person name="Hayashi T."/>
            <person name="Sahin N."/>
            <person name="Tani A."/>
        </authorList>
    </citation>
    <scope>NUCLEOTIDE SEQUENCE</scope>
    <source>
        <strain evidence="1">DSM 14458</strain>
    </source>
</reference>
<keyword evidence="2" id="KW-1185">Reference proteome</keyword>
<evidence type="ECO:0000313" key="2">
    <source>
        <dbReference type="Proteomes" id="UP001055093"/>
    </source>
</evidence>
<sequence>MNRTPHGVLRRFGETAGFGMGFLLETVERFRRTLTAYAGDESLMQGAVSACANVAVADGELMSEEFETALAGLRANPILEKGYDSLMLEHALYEGLGRARTRAGRAENLVRIAGLADRPEEQRRNVFLIAADVADHEGIGPQEQAALAEIAEALGVDGAGLLARFGQGTLHRASP</sequence>
<name>A0ABQ4UVK6_9HYPH</name>
<gene>
    <name evidence="1" type="ORF">BGCPKDLD_2377</name>
</gene>
<proteinExistence type="predicted"/>
<dbReference type="SUPFAM" id="SSF158682">
    <property type="entry name" value="TerB-like"/>
    <property type="match status" value="1"/>
</dbReference>
<dbReference type="EMBL" id="BPRE01000006">
    <property type="protein sequence ID" value="GJE75790.1"/>
    <property type="molecule type" value="Genomic_DNA"/>
</dbReference>
<dbReference type="Proteomes" id="UP001055093">
    <property type="component" value="Unassembled WGS sequence"/>
</dbReference>
<evidence type="ECO:0000313" key="1">
    <source>
        <dbReference type="EMBL" id="GJE75790.1"/>
    </source>
</evidence>
<comment type="caution">
    <text evidence="1">The sequence shown here is derived from an EMBL/GenBank/DDBJ whole genome shotgun (WGS) entry which is preliminary data.</text>
</comment>
<dbReference type="Gene3D" id="1.10.3680.10">
    <property type="entry name" value="TerB-like"/>
    <property type="match status" value="1"/>
</dbReference>
<evidence type="ECO:0008006" key="3">
    <source>
        <dbReference type="Google" id="ProtNLM"/>
    </source>
</evidence>
<accession>A0ABQ4UVK6</accession>
<organism evidence="1 2">
    <name type="scientific">Methylorubrum suomiense</name>
    <dbReference type="NCBI Taxonomy" id="144191"/>
    <lineage>
        <taxon>Bacteria</taxon>
        <taxon>Pseudomonadati</taxon>
        <taxon>Pseudomonadota</taxon>
        <taxon>Alphaproteobacteria</taxon>
        <taxon>Hyphomicrobiales</taxon>
        <taxon>Methylobacteriaceae</taxon>
        <taxon>Methylorubrum</taxon>
    </lineage>
</organism>
<reference evidence="1" key="2">
    <citation type="submission" date="2021-08" db="EMBL/GenBank/DDBJ databases">
        <authorList>
            <person name="Tani A."/>
            <person name="Ola A."/>
            <person name="Ogura Y."/>
            <person name="Katsura K."/>
            <person name="Hayashi T."/>
        </authorList>
    </citation>
    <scope>NUCLEOTIDE SEQUENCE</scope>
    <source>
        <strain evidence="1">DSM 14458</strain>
    </source>
</reference>
<dbReference type="InterPro" id="IPR029024">
    <property type="entry name" value="TerB-like"/>
</dbReference>
<protein>
    <recommendedName>
        <fullName evidence="3">Tellurite resistance protein TerB</fullName>
    </recommendedName>
</protein>